<dbReference type="InterPro" id="IPR023198">
    <property type="entry name" value="PGP-like_dom2"/>
</dbReference>
<dbReference type="PRINTS" id="PR00413">
    <property type="entry name" value="HADHALOGNASE"/>
</dbReference>
<dbReference type="CDD" id="cd02598">
    <property type="entry name" value="HAD_BPGM"/>
    <property type="match status" value="1"/>
</dbReference>
<keyword evidence="6" id="KW-0119">Carbohydrate metabolism</keyword>
<dbReference type="InterPro" id="IPR010972">
    <property type="entry name" value="Beta-PGM"/>
</dbReference>
<dbReference type="PANTHER" id="PTHR46193">
    <property type="entry name" value="6-PHOSPHOGLUCONATE PHOSPHATASE"/>
    <property type="match status" value="1"/>
</dbReference>
<feature type="binding site" evidence="11">
    <location>
        <position position="34"/>
    </location>
    <ligand>
        <name>substrate</name>
    </ligand>
</feature>
<name>A0A1H4DF05_ALKAM</name>
<dbReference type="RefSeq" id="WP_245785712.1">
    <property type="nucleotide sequence ID" value="NZ_FNRM01000005.1"/>
</dbReference>
<reference evidence="14 15" key="1">
    <citation type="submission" date="2016-10" db="EMBL/GenBank/DDBJ databases">
        <authorList>
            <person name="de Groot N.N."/>
        </authorList>
    </citation>
    <scope>NUCLEOTIDE SEQUENCE [LARGE SCALE GENOMIC DNA]</scope>
    <source>
        <strain evidence="14 15">CGMCC 1.3430</strain>
    </source>
</reference>
<dbReference type="STRING" id="152573.SAMN04488051_105209"/>
<feature type="binding site" evidence="12">
    <location>
        <position position="18"/>
    </location>
    <ligand>
        <name>Mg(2+)</name>
        <dbReference type="ChEBI" id="CHEBI:18420"/>
    </ligand>
</feature>
<evidence type="ECO:0000256" key="11">
    <source>
        <dbReference type="PIRSR" id="PIRSR610972-2"/>
    </source>
</evidence>
<gene>
    <name evidence="14" type="ORF">SAMN04488051_105209</name>
</gene>
<feature type="binding site" evidence="11">
    <location>
        <position position="154"/>
    </location>
    <ligand>
        <name>substrate</name>
    </ligand>
</feature>
<dbReference type="SUPFAM" id="SSF56784">
    <property type="entry name" value="HAD-like"/>
    <property type="match status" value="1"/>
</dbReference>
<dbReference type="Pfam" id="PF00702">
    <property type="entry name" value="Hydrolase"/>
    <property type="match status" value="1"/>
</dbReference>
<dbReference type="AlphaFoldDB" id="A0A1H4DF05"/>
<evidence type="ECO:0000256" key="4">
    <source>
        <dbReference type="ARBA" id="ARBA00022842"/>
    </source>
</evidence>
<dbReference type="SFLD" id="SFLDG01135">
    <property type="entry name" value="C1.5.6:_HAD__Beta-PGM__Phospha"/>
    <property type="match status" value="1"/>
</dbReference>
<keyword evidence="4 12" id="KW-0460">Magnesium</keyword>
<feature type="binding site" evidence="11">
    <location>
        <position position="85"/>
    </location>
    <ligand>
        <name>substrate</name>
    </ligand>
</feature>
<evidence type="ECO:0000313" key="14">
    <source>
        <dbReference type="EMBL" id="SEA71086.1"/>
    </source>
</evidence>
<evidence type="ECO:0000256" key="9">
    <source>
        <dbReference type="ARBA" id="ARBA00044991"/>
    </source>
</evidence>
<dbReference type="EC" id="5.4.2.6" evidence="8"/>
<dbReference type="NCBIfam" id="TIGR02009">
    <property type="entry name" value="PGMB-YQAB-SF"/>
    <property type="match status" value="1"/>
</dbReference>
<keyword evidence="2" id="KW-0597">Phosphoprotein</keyword>
<feature type="site" description="Important for catalytic activity and assists the phosphoryl transfer reaction to Asp8 by balancing charge and orienting the reacting groups" evidence="13">
    <location>
        <position position="123"/>
    </location>
</feature>
<evidence type="ECO:0000256" key="13">
    <source>
        <dbReference type="PIRSR" id="PIRSR610972-4"/>
    </source>
</evidence>
<feature type="binding site" evidence="12">
    <location>
        <position position="178"/>
    </location>
    <ligand>
        <name>Mg(2+)</name>
        <dbReference type="ChEBI" id="CHEBI:18420"/>
    </ligand>
</feature>
<dbReference type="SFLD" id="SFLDS00003">
    <property type="entry name" value="Haloacid_Dehalogenase"/>
    <property type="match status" value="1"/>
</dbReference>
<keyword evidence="3 12" id="KW-0479">Metal-binding</keyword>
<evidence type="ECO:0000256" key="6">
    <source>
        <dbReference type="ARBA" id="ARBA00023277"/>
    </source>
</evidence>
<keyword evidence="15" id="KW-1185">Reference proteome</keyword>
<protein>
    <recommendedName>
        <fullName evidence="9">Beta-phosphoglucomutase</fullName>
        <ecNumber evidence="8">5.4.2.6</ecNumber>
    </recommendedName>
</protein>
<feature type="binding site" evidence="11">
    <location>
        <begin position="18"/>
        <end position="20"/>
    </location>
    <ligand>
        <name>substrate</name>
    </ligand>
</feature>
<sequence>MNERMTKQPKAIQAIIFDLDGVLTDTAWYHYRAWKALADELAVPFTEQDNEQLKGVDRLNSLRWIAQKGGLALSTAEEARLMAQKNAHYLELIQHMSPADLYPGVQPLFAAIKAKGWKIGLASASKNAAFVLDRLGIAGDFNYVADANQVQNSKPDPEVFLLAASGLGVAPAHCIGVEDAVAGIEAICAAGMRPVGIGEPARLVQASLVVPQIAALSIAQLQALA</sequence>
<feature type="site" description="Important for catalytic activity and assists the phosphoryl transfer reaction to Asp8 by balancing charge and orienting the reacting groups" evidence="13">
    <location>
        <position position="154"/>
    </location>
</feature>
<dbReference type="InterPro" id="IPR006439">
    <property type="entry name" value="HAD-SF_hydro_IA"/>
</dbReference>
<dbReference type="Proteomes" id="UP000198773">
    <property type="component" value="Unassembled WGS sequence"/>
</dbReference>
<dbReference type="Gene3D" id="1.10.150.240">
    <property type="entry name" value="Putative phosphatase, domain 2"/>
    <property type="match status" value="1"/>
</dbReference>
<comment type="catalytic activity">
    <reaction evidence="7">
        <text>beta-D-glucose 1-phosphate = beta-D-glucose 6-phosphate</text>
        <dbReference type="Rhea" id="RHEA:20113"/>
        <dbReference type="ChEBI" id="CHEBI:57684"/>
        <dbReference type="ChEBI" id="CHEBI:58247"/>
        <dbReference type="EC" id="5.4.2.6"/>
    </reaction>
</comment>
<feature type="binding site" evidence="11">
    <location>
        <begin position="53"/>
        <end position="58"/>
    </location>
    <ligand>
        <name>substrate</name>
    </ligand>
</feature>
<feature type="active site" description="Proton donor/acceptor" evidence="10">
    <location>
        <position position="20"/>
    </location>
</feature>
<feature type="binding site" evidence="11">
    <location>
        <begin position="123"/>
        <end position="127"/>
    </location>
    <ligand>
        <name>substrate</name>
    </ligand>
</feature>
<comment type="similarity">
    <text evidence="1">Belongs to the HAD-like hydrolase superfamily. CbbY/CbbZ/Gph/YieH family.</text>
</comment>
<proteinExistence type="inferred from homology"/>
<dbReference type="InterPro" id="IPR010976">
    <property type="entry name" value="B-phosphoglucomutase_hydrolase"/>
</dbReference>
<comment type="cofactor">
    <cofactor evidence="12">
        <name>Mg(2+)</name>
        <dbReference type="ChEBI" id="CHEBI:18420"/>
    </cofactor>
    <text evidence="12">Binds 2 magnesium ions per subunit.</text>
</comment>
<evidence type="ECO:0000256" key="10">
    <source>
        <dbReference type="PIRSR" id="PIRSR610972-1"/>
    </source>
</evidence>
<feature type="binding site" evidence="12">
    <location>
        <position position="179"/>
    </location>
    <ligand>
        <name>Mg(2+)</name>
        <dbReference type="ChEBI" id="CHEBI:18420"/>
    </ligand>
</feature>
<evidence type="ECO:0000256" key="1">
    <source>
        <dbReference type="ARBA" id="ARBA00006171"/>
    </source>
</evidence>
<dbReference type="EMBL" id="FNRM01000005">
    <property type="protein sequence ID" value="SEA71086.1"/>
    <property type="molecule type" value="Genomic_DNA"/>
</dbReference>
<dbReference type="InterPro" id="IPR023214">
    <property type="entry name" value="HAD_sf"/>
</dbReference>
<dbReference type="SFLD" id="SFLDF00046">
    <property type="entry name" value="beta-phosphoglucomutase"/>
    <property type="match status" value="1"/>
</dbReference>
<organism evidence="14 15">
    <name type="scientific">Alkalimonas amylolytica</name>
    <dbReference type="NCBI Taxonomy" id="152573"/>
    <lineage>
        <taxon>Bacteria</taxon>
        <taxon>Pseudomonadati</taxon>
        <taxon>Pseudomonadota</taxon>
        <taxon>Gammaproteobacteria</taxon>
        <taxon>Alkalimonas</taxon>
    </lineage>
</organism>
<evidence type="ECO:0000256" key="7">
    <source>
        <dbReference type="ARBA" id="ARBA00044926"/>
    </source>
</evidence>
<evidence type="ECO:0000256" key="3">
    <source>
        <dbReference type="ARBA" id="ARBA00022723"/>
    </source>
</evidence>
<dbReference type="NCBIfam" id="TIGR01990">
    <property type="entry name" value="bPGM"/>
    <property type="match status" value="1"/>
</dbReference>
<feature type="binding site" evidence="11">
    <location>
        <position position="61"/>
    </location>
    <ligand>
        <name>substrate</name>
    </ligand>
</feature>
<feature type="active site" description="Nucleophile" evidence="10">
    <location>
        <position position="18"/>
    </location>
</feature>
<dbReference type="GO" id="GO:0005975">
    <property type="term" value="P:carbohydrate metabolic process"/>
    <property type="evidence" value="ECO:0007669"/>
    <property type="project" value="InterPro"/>
</dbReference>
<evidence type="ECO:0000256" key="2">
    <source>
        <dbReference type="ARBA" id="ARBA00022553"/>
    </source>
</evidence>
<dbReference type="InterPro" id="IPR051600">
    <property type="entry name" value="Beta-PGM-like"/>
</dbReference>
<dbReference type="SFLD" id="SFLDG01129">
    <property type="entry name" value="C1.5:_HAD__Beta-PGM__Phosphata"/>
    <property type="match status" value="1"/>
</dbReference>
<dbReference type="PANTHER" id="PTHR46193:SF18">
    <property type="entry name" value="HEXITOL PHOSPHATASE B"/>
    <property type="match status" value="1"/>
</dbReference>
<evidence type="ECO:0000313" key="15">
    <source>
        <dbReference type="Proteomes" id="UP000198773"/>
    </source>
</evidence>
<dbReference type="Gene3D" id="3.40.50.1000">
    <property type="entry name" value="HAD superfamily/HAD-like"/>
    <property type="match status" value="1"/>
</dbReference>
<dbReference type="GO" id="GO:0000287">
    <property type="term" value="F:magnesium ion binding"/>
    <property type="evidence" value="ECO:0007669"/>
    <property type="project" value="InterPro"/>
</dbReference>
<accession>A0A1H4DF05</accession>
<evidence type="ECO:0000256" key="5">
    <source>
        <dbReference type="ARBA" id="ARBA00023235"/>
    </source>
</evidence>
<dbReference type="NCBIfam" id="TIGR01509">
    <property type="entry name" value="HAD-SF-IA-v3"/>
    <property type="match status" value="1"/>
</dbReference>
<evidence type="ECO:0000256" key="8">
    <source>
        <dbReference type="ARBA" id="ARBA00044968"/>
    </source>
</evidence>
<feature type="binding site" evidence="12">
    <location>
        <position position="20"/>
    </location>
    <ligand>
        <name>Mg(2+)</name>
        <dbReference type="ChEBI" id="CHEBI:18420"/>
    </ligand>
</feature>
<dbReference type="InterPro" id="IPR036412">
    <property type="entry name" value="HAD-like_sf"/>
</dbReference>
<dbReference type="GO" id="GO:0008801">
    <property type="term" value="F:beta-phosphoglucomutase activity"/>
    <property type="evidence" value="ECO:0007669"/>
    <property type="project" value="UniProtKB-EC"/>
</dbReference>
<keyword evidence="5" id="KW-0413">Isomerase</keyword>
<evidence type="ECO:0000256" key="12">
    <source>
        <dbReference type="PIRSR" id="PIRSR610972-3"/>
    </source>
</evidence>